<dbReference type="RefSeq" id="WP_029096481.1">
    <property type="nucleotide sequence ID" value="NZ_CAADJA010000002.1"/>
</dbReference>
<dbReference type="STRING" id="1111728.GCA_000427805_01764"/>
<accession>A0A2C6DNA6</accession>
<feature type="active site" description="Tele-phosphohistidine intermediate" evidence="2">
    <location>
        <position position="8"/>
    </location>
</feature>
<dbReference type="PANTHER" id="PTHR48100:SF59">
    <property type="entry name" value="ADENOSYLCOBALAMIN_ALPHA-RIBAZOLE PHOSPHATASE"/>
    <property type="match status" value="1"/>
</dbReference>
<reference evidence="4" key="1">
    <citation type="submission" date="2017-09" db="EMBL/GenBank/DDBJ databases">
        <title>FDA dAtabase for Regulatory Grade micrObial Sequences (FDA-ARGOS): Supporting development and validation of Infectious Disease Dx tests.</title>
        <authorList>
            <person name="Minogue T."/>
            <person name="Wolcott M."/>
            <person name="Wasieloski L."/>
            <person name="Aguilar W."/>
            <person name="Moore D."/>
            <person name="Tallon L.J."/>
            <person name="Sadzewicz L."/>
            <person name="Ott S."/>
            <person name="Zhao X."/>
            <person name="Nagaraj S."/>
            <person name="Vavikolanu K."/>
            <person name="Aluvathingal J."/>
            <person name="Nadendla S."/>
            <person name="Sichtig H."/>
        </authorList>
    </citation>
    <scope>NUCLEOTIDE SEQUENCE</scope>
    <source>
        <strain evidence="4">FDAARGOS_387</strain>
    </source>
</reference>
<gene>
    <name evidence="5" type="primary">cobC_3</name>
    <name evidence="4" type="ORF">CRN84_11500</name>
    <name evidence="5" type="ORF">NCTC12282_03310</name>
</gene>
<proteinExistence type="predicted"/>
<dbReference type="GO" id="GO:0005737">
    <property type="term" value="C:cytoplasm"/>
    <property type="evidence" value="ECO:0007669"/>
    <property type="project" value="TreeGrafter"/>
</dbReference>
<feature type="binding site" evidence="3">
    <location>
        <position position="57"/>
    </location>
    <ligand>
        <name>substrate</name>
    </ligand>
</feature>
<organism evidence="4 6">
    <name type="scientific">Budvicia aquatica</name>
    <dbReference type="NCBI Taxonomy" id="82979"/>
    <lineage>
        <taxon>Bacteria</taxon>
        <taxon>Pseudomonadati</taxon>
        <taxon>Pseudomonadota</taxon>
        <taxon>Gammaproteobacteria</taxon>
        <taxon>Enterobacterales</taxon>
        <taxon>Budviciaceae</taxon>
        <taxon>Budvicia</taxon>
    </lineage>
</organism>
<name>A0A2C6DNA6_9GAMM</name>
<dbReference type="InterPro" id="IPR029033">
    <property type="entry name" value="His_PPase_superfam"/>
</dbReference>
<dbReference type="EMBL" id="CAADJA010000002">
    <property type="protein sequence ID" value="VFS48656.1"/>
    <property type="molecule type" value="Genomic_DNA"/>
</dbReference>
<dbReference type="SUPFAM" id="SSF53254">
    <property type="entry name" value="Phosphoglycerate mutase-like"/>
    <property type="match status" value="1"/>
</dbReference>
<dbReference type="NCBIfam" id="NF011580">
    <property type="entry name" value="PRK15004.1"/>
    <property type="match status" value="1"/>
</dbReference>
<dbReference type="InterPro" id="IPR017578">
    <property type="entry name" value="Ribazole_CobC"/>
</dbReference>
<keyword evidence="6" id="KW-1185">Reference proteome</keyword>
<dbReference type="EMBL" id="PDDX01000001">
    <property type="protein sequence ID" value="PHI29915.1"/>
    <property type="molecule type" value="Genomic_DNA"/>
</dbReference>
<dbReference type="InterPro" id="IPR050275">
    <property type="entry name" value="PGM_Phosphatase"/>
</dbReference>
<dbReference type="Proteomes" id="UP000224974">
    <property type="component" value="Unassembled WGS sequence"/>
</dbReference>
<evidence type="ECO:0000313" key="4">
    <source>
        <dbReference type="EMBL" id="PHI29915.1"/>
    </source>
</evidence>
<evidence type="ECO:0000313" key="5">
    <source>
        <dbReference type="EMBL" id="VFS48656.1"/>
    </source>
</evidence>
<evidence type="ECO:0000313" key="7">
    <source>
        <dbReference type="Proteomes" id="UP000373449"/>
    </source>
</evidence>
<keyword evidence="5" id="KW-0378">Hydrolase</keyword>
<dbReference type="EC" id="3.1.3.73" evidence="1"/>
<dbReference type="Pfam" id="PF00300">
    <property type="entry name" value="His_Phos_1"/>
    <property type="match status" value="1"/>
</dbReference>
<feature type="binding site" evidence="3">
    <location>
        <begin position="7"/>
        <end position="14"/>
    </location>
    <ligand>
        <name>substrate</name>
    </ligand>
</feature>
<dbReference type="Gene3D" id="3.40.50.1240">
    <property type="entry name" value="Phosphoglycerate mutase-like"/>
    <property type="match status" value="1"/>
</dbReference>
<dbReference type="NCBIfam" id="TIGR03162">
    <property type="entry name" value="ribazole_cobC"/>
    <property type="match status" value="1"/>
</dbReference>
<dbReference type="Proteomes" id="UP000373449">
    <property type="component" value="Unassembled WGS sequence"/>
</dbReference>
<reference evidence="5 7" key="3">
    <citation type="submission" date="2019-03" db="EMBL/GenBank/DDBJ databases">
        <authorList>
            <consortium name="Pathogen Informatics"/>
        </authorList>
    </citation>
    <scope>NUCLEOTIDE SEQUENCE [LARGE SCALE GENOMIC DNA]</scope>
    <source>
        <strain evidence="5 7">NCTC12282</strain>
    </source>
</reference>
<dbReference type="PIRSF" id="PIRSF000709">
    <property type="entry name" value="6PFK_2-Ptase"/>
    <property type="match status" value="1"/>
</dbReference>
<dbReference type="CDD" id="cd07067">
    <property type="entry name" value="HP_PGM_like"/>
    <property type="match status" value="1"/>
</dbReference>
<evidence type="ECO:0000256" key="3">
    <source>
        <dbReference type="PIRSR" id="PIRSR613078-2"/>
    </source>
</evidence>
<evidence type="ECO:0000256" key="1">
    <source>
        <dbReference type="NCBIfam" id="TIGR03162"/>
    </source>
</evidence>
<evidence type="ECO:0000256" key="2">
    <source>
        <dbReference type="PIRSR" id="PIRSR613078-1"/>
    </source>
</evidence>
<dbReference type="PANTHER" id="PTHR48100">
    <property type="entry name" value="BROAD-SPECIFICITY PHOSPHATASE YOR283W-RELATED"/>
    <property type="match status" value="1"/>
</dbReference>
<dbReference type="OrthoDB" id="9781415at2"/>
<protein>
    <recommendedName>
        <fullName evidence="1">Alpha-ribazole phosphatase</fullName>
        <ecNumber evidence="1">3.1.3.73</ecNumber>
    </recommendedName>
</protein>
<dbReference type="InterPro" id="IPR013078">
    <property type="entry name" value="His_Pase_superF_clade-1"/>
</dbReference>
<dbReference type="GO" id="GO:0043755">
    <property type="term" value="F:alpha-ribazole phosphatase activity"/>
    <property type="evidence" value="ECO:0007669"/>
    <property type="project" value="UniProtKB-UniRule"/>
</dbReference>
<dbReference type="GO" id="GO:0009236">
    <property type="term" value="P:cobalamin biosynthetic process"/>
    <property type="evidence" value="ECO:0007669"/>
    <property type="project" value="UniProtKB-UniRule"/>
</dbReference>
<sequence>MRFFLVRHGQTEANEKGLFYGSTDLGLTRTGLAQARKIKLALKSVKFESVYCSQLRRAQQTANIILPARSRSMQFDRRLNEMHFGAWEMRHFEEIAKNDPHGWQRWLTGGQKACATGGEPFEDFAQRVTEFAEQLRAITTSGHQLIVAHQGVLSLLLARLLNMPAEAMWHFSFQHQAYSMVENHAGFITLRVFNGQVQYLPEE</sequence>
<feature type="active site" description="Proton donor/acceptor" evidence="2">
    <location>
        <position position="81"/>
    </location>
</feature>
<dbReference type="SMART" id="SM00855">
    <property type="entry name" value="PGAM"/>
    <property type="match status" value="1"/>
</dbReference>
<dbReference type="InterPro" id="IPR001345">
    <property type="entry name" value="PG/BPGM_mutase_AS"/>
</dbReference>
<evidence type="ECO:0000313" key="6">
    <source>
        <dbReference type="Proteomes" id="UP000224974"/>
    </source>
</evidence>
<dbReference type="AlphaFoldDB" id="A0A2C6DNA6"/>
<dbReference type="PROSITE" id="PS00175">
    <property type="entry name" value="PG_MUTASE"/>
    <property type="match status" value="1"/>
</dbReference>
<reference evidence="6" key="2">
    <citation type="submission" date="2017-09" db="EMBL/GenBank/DDBJ databases">
        <title>FDA dAtabase for Regulatory Grade micrObial Sequences (FDA-ARGOS): Supporting development and validation of Infectious Disease Dx tests.</title>
        <authorList>
            <person name="Minogue T."/>
            <person name="Wolcott M."/>
            <person name="Wasieloski L."/>
            <person name="Aguilar W."/>
            <person name="Moore D."/>
            <person name="Tallon L."/>
            <person name="Sadzewicz L."/>
            <person name="Ott S."/>
            <person name="Zhao X."/>
            <person name="Nagaraj S."/>
            <person name="Vavikolanu K."/>
            <person name="Aluvathingal J."/>
            <person name="Nadendla S."/>
            <person name="Sichtig H."/>
        </authorList>
    </citation>
    <scope>NUCLEOTIDE SEQUENCE [LARGE SCALE GENOMIC DNA]</scope>
    <source>
        <strain evidence="6">FDAARGOS_387</strain>
    </source>
</reference>